<dbReference type="GO" id="GO:0005524">
    <property type="term" value="F:ATP binding"/>
    <property type="evidence" value="ECO:0007669"/>
    <property type="project" value="UniProtKB-KW"/>
</dbReference>
<dbReference type="GO" id="GO:0006260">
    <property type="term" value="P:DNA replication"/>
    <property type="evidence" value="ECO:0007669"/>
    <property type="project" value="UniProtKB-KW"/>
</dbReference>
<keyword evidence="4" id="KW-0547">Nucleotide-binding</keyword>
<dbReference type="InterPro" id="IPR027417">
    <property type="entry name" value="P-loop_NTPase"/>
</dbReference>
<proteinExistence type="predicted"/>
<feature type="region of interest" description="Disordered" evidence="6">
    <location>
        <begin position="558"/>
        <end position="601"/>
    </location>
</feature>
<dbReference type="EMBL" id="MT138323">
    <property type="protein sequence ID" value="QKE54985.1"/>
    <property type="molecule type" value="Genomic_DNA"/>
</dbReference>
<dbReference type="Gene3D" id="3.40.50.300">
    <property type="entry name" value="P-loop containing nucleotide triphosphate hydrolases"/>
    <property type="match status" value="1"/>
</dbReference>
<evidence type="ECO:0000256" key="3">
    <source>
        <dbReference type="ARBA" id="ARBA00022705"/>
    </source>
</evidence>
<dbReference type="InterPro" id="IPR014015">
    <property type="entry name" value="Helicase_SF3_DNA-vir"/>
</dbReference>
<name>A0A7D3UGQ2_9VIRU</name>
<evidence type="ECO:0000256" key="4">
    <source>
        <dbReference type="ARBA" id="ARBA00022741"/>
    </source>
</evidence>
<keyword evidence="5" id="KW-0067">ATP-binding</keyword>
<keyword evidence="2" id="KW-1048">Host nucleus</keyword>
<dbReference type="GO" id="GO:0042025">
    <property type="term" value="C:host cell nucleus"/>
    <property type="evidence" value="ECO:0007669"/>
    <property type="project" value="UniProtKB-SubCell"/>
</dbReference>
<dbReference type="PROSITE" id="PS51206">
    <property type="entry name" value="SF3_HELICASE_1"/>
    <property type="match status" value="1"/>
</dbReference>
<reference evidence="8" key="1">
    <citation type="submission" date="2020-01" db="EMBL/GenBank/DDBJ databases">
        <title>Viral genomes from wild and zoo birds in China.</title>
        <authorList>
            <person name="Dai Z."/>
            <person name="Shan L.T."/>
            <person name="Yang X.S."/>
        </authorList>
    </citation>
    <scope>NUCLEOTIDE SEQUENCE</scope>
    <source>
        <strain evidence="8">Xftpec96par1</strain>
    </source>
</reference>
<accession>A0A7D3UGQ2</accession>
<protein>
    <submittedName>
        <fullName evidence="8">Nonstructural protein</fullName>
    </submittedName>
</protein>
<feature type="compositionally biased region" description="Polar residues" evidence="6">
    <location>
        <begin position="460"/>
        <end position="486"/>
    </location>
</feature>
<evidence type="ECO:0000256" key="1">
    <source>
        <dbReference type="ARBA" id="ARBA00004147"/>
    </source>
</evidence>
<evidence type="ECO:0000256" key="2">
    <source>
        <dbReference type="ARBA" id="ARBA00022562"/>
    </source>
</evidence>
<dbReference type="InterPro" id="IPR001257">
    <property type="entry name" value="Parvovirus_NS1_helicase"/>
</dbReference>
<feature type="domain" description="SF3 helicase" evidence="7">
    <location>
        <begin position="287"/>
        <end position="443"/>
    </location>
</feature>
<feature type="compositionally biased region" description="Polar residues" evidence="6">
    <location>
        <begin position="514"/>
        <end position="530"/>
    </location>
</feature>
<dbReference type="Pfam" id="PF01057">
    <property type="entry name" value="Parvo_NS1"/>
    <property type="match status" value="1"/>
</dbReference>
<keyword evidence="3" id="KW-0235">DNA replication</keyword>
<dbReference type="GO" id="GO:0019079">
    <property type="term" value="P:viral genome replication"/>
    <property type="evidence" value="ECO:0007669"/>
    <property type="project" value="InterPro"/>
</dbReference>
<evidence type="ECO:0000313" key="8">
    <source>
        <dbReference type="EMBL" id="QKE54985.1"/>
    </source>
</evidence>
<evidence type="ECO:0000256" key="6">
    <source>
        <dbReference type="SAM" id="MobiDB-lite"/>
    </source>
</evidence>
<feature type="compositionally biased region" description="Basic and acidic residues" evidence="6">
    <location>
        <begin position="572"/>
        <end position="595"/>
    </location>
</feature>
<comment type="subcellular location">
    <subcellularLocation>
        <location evidence="1">Host nucleus</location>
    </subcellularLocation>
</comment>
<sequence length="662" mass="75512">MSLSRMQAQVASSRQCYGIYLWLGTAGAGADLTREQARPLLVTKEYLLSTKSEVEQKMKLHDLKSYQACILQICQPDSEPYTNALPYALFLNDCSVITDWIITGEKNEDGIFHVHALLKTNSRTDATTRSLNSTWRHLHTRDNFLLQFTAQSSLDILKIQRCHRPSSLLAYMMKNPDWICSNCDHLLQLAFDLDCWDFPERFRKQTTDTETPEMNEVTRLLLDTIREQNCKSVEDVMRAAPTQIVKYLHKPGFVQTIQNCLTFTKSTGETWNIQLFAKHDPACEAIHQILLFQGIRPTIFDTAIHALLTKKDSKKNCLCLIGPSNSGKSAFFHGLKQIISWGEIVNHPTFAFEALPGNYAGFWEEPLLSAELAEKFKQVAEGMPCQIPVKYRKPQFLPRTPLIITTNHPLWRFCSTEQPMLENRMWIFEFNHSPTNTTYLSRIAEPSCQCTFCQASTGCESHHGSTSSTRLQRTKQSLRAIRSSQKPDVGHRPLCERGTSTSRSDNSRSDLCEPSTSFGTTESHRSSICSSPTIERYFRKRRARSCSPDDRVHHTFEQSHQHVEPQYSAGNHGHDGGGDGRDPRGLDPDTGEHGSLRSSTLQHHTFSELGSVGETQEKDATYQLHAEQQQLDQPLYALRYDMHVPTKEEWQHYLSFLQHYYG</sequence>
<organism evidence="8">
    <name type="scientific">Parvoviridae sp</name>
    <dbReference type="NCBI Taxonomy" id="1940570"/>
    <lineage>
        <taxon>Viruses</taxon>
        <taxon>Monodnaviria</taxon>
        <taxon>Shotokuvirae</taxon>
        <taxon>Cossaviricota</taxon>
        <taxon>Quintoviricetes</taxon>
        <taxon>Piccovirales</taxon>
        <taxon>Parvoviridae</taxon>
    </lineage>
</organism>
<evidence type="ECO:0000256" key="5">
    <source>
        <dbReference type="ARBA" id="ARBA00022840"/>
    </source>
</evidence>
<evidence type="ECO:0000259" key="7">
    <source>
        <dbReference type="PROSITE" id="PS51206"/>
    </source>
</evidence>
<dbReference type="SUPFAM" id="SSF52540">
    <property type="entry name" value="P-loop containing nucleoside triphosphate hydrolases"/>
    <property type="match status" value="1"/>
</dbReference>
<feature type="region of interest" description="Disordered" evidence="6">
    <location>
        <begin position="460"/>
        <end position="530"/>
    </location>
</feature>